<protein>
    <submittedName>
        <fullName evidence="1">Uncharacterized protein</fullName>
    </submittedName>
</protein>
<dbReference type="EMBL" id="KY052830">
    <property type="protein sequence ID" value="ASF00340.1"/>
    <property type="molecule type" value="Genomic_DNA"/>
</dbReference>
<reference evidence="1" key="1">
    <citation type="submission" date="2016-10" db="EMBL/GenBank/DDBJ databases">
        <authorList>
            <person name="Varghese N."/>
        </authorList>
    </citation>
    <scope>NUCLEOTIDE SEQUENCE</scope>
</reference>
<proteinExistence type="predicted"/>
<evidence type="ECO:0000313" key="1">
    <source>
        <dbReference type="EMBL" id="ASF00340.1"/>
    </source>
</evidence>
<name>A0A218MM27_9VIRU</name>
<dbReference type="EMBL" id="KY052830">
    <property type="protein sequence ID" value="ASF00343.1"/>
    <property type="molecule type" value="Genomic_DNA"/>
</dbReference>
<sequence length="67" mass="8061">MVLYAESLLIMLYSIYLKHQTKTGLDVLQLEDFRLMFEEQQEVIAKILEKEITETTDEIETEKEIWH</sequence>
<reference evidence="1" key="2">
    <citation type="journal article" date="2017" name="Nat. Commun.">
        <title>Single-virus genomics reveals hidden cosmopolitan and abundant viruses.</title>
        <authorList>
            <person name="Martinez-Hernandez F."/>
            <person name="Fornas O."/>
            <person name="Lluesma Gomez M."/>
            <person name="Bolduc B."/>
            <person name="de la Cruz Pena M.J."/>
            <person name="Martinez J.M."/>
            <person name="Anton J."/>
            <person name="Gasol J.M."/>
            <person name="Rosselli R."/>
            <person name="Rodriguez-Valera F."/>
            <person name="Sullivan M.B."/>
            <person name="Acinas S.G."/>
            <person name="Martinez-Garcia M."/>
        </authorList>
    </citation>
    <scope>NUCLEOTIDE SEQUENCE</scope>
</reference>
<organism evidence="1">
    <name type="scientific">uncultured virus</name>
    <dbReference type="NCBI Taxonomy" id="340016"/>
    <lineage>
        <taxon>Viruses</taxon>
        <taxon>environmental samples</taxon>
    </lineage>
</organism>
<accession>A0A218MM27</accession>